<accession>A0AA43ZLA7</accession>
<comment type="caution">
    <text evidence="1">The sequence shown here is derived from an EMBL/GenBank/DDBJ whole genome shotgun (WGS) entry which is preliminary data.</text>
</comment>
<evidence type="ECO:0000313" key="2">
    <source>
        <dbReference type="Proteomes" id="UP001155840"/>
    </source>
</evidence>
<dbReference type="RefSeq" id="WP_167131113.1">
    <property type="nucleotide sequence ID" value="NZ_JAANCM010000023.1"/>
</dbReference>
<gene>
    <name evidence="1" type="ORF">G8E10_24950</name>
</gene>
<proteinExistence type="predicted"/>
<dbReference type="EMBL" id="JAANCM010000023">
    <property type="protein sequence ID" value="NHT78952.1"/>
    <property type="molecule type" value="Genomic_DNA"/>
</dbReference>
<dbReference type="Proteomes" id="UP001155840">
    <property type="component" value="Unassembled WGS sequence"/>
</dbReference>
<sequence>MPTKTKTPLNPAFHPPTMPPEGIPVKNTWKVGVYLKEVHGKAVRWTAKAEDITAAAKRAEDQLRRKPMDPAHYVGAVAEFVTAGPTAPTYTQAVAGTRATLIRGPNGWRLIKAQTVNRFARDRSNVELLLTFEQMEAMAATTLYRATGERADA</sequence>
<reference evidence="1" key="1">
    <citation type="submission" date="2020-03" db="EMBL/GenBank/DDBJ databases">
        <title>Ferranicluibacter endophyticum gen. nov., sp. nov., a new genus isolated from Rubus ulmifolius Schott. stem.</title>
        <authorList>
            <person name="Roca-Couso R."/>
            <person name="Flores-Felix J.D."/>
            <person name="Igual J.M."/>
            <person name="Rivas R."/>
        </authorList>
    </citation>
    <scope>NUCLEOTIDE SEQUENCE</scope>
    <source>
        <strain evidence="1">CRRU44</strain>
    </source>
</reference>
<dbReference type="AlphaFoldDB" id="A0AA43ZLA7"/>
<name>A0AA43ZLA7_9HYPH</name>
<organism evidence="1 2">
    <name type="scientific">Ferranicluibacter rubi</name>
    <dbReference type="NCBI Taxonomy" id="2715133"/>
    <lineage>
        <taxon>Bacteria</taxon>
        <taxon>Pseudomonadati</taxon>
        <taxon>Pseudomonadota</taxon>
        <taxon>Alphaproteobacteria</taxon>
        <taxon>Hyphomicrobiales</taxon>
        <taxon>Rhizobiaceae</taxon>
        <taxon>Ferranicluibacter</taxon>
    </lineage>
</organism>
<keyword evidence="2" id="KW-1185">Reference proteome</keyword>
<protein>
    <submittedName>
        <fullName evidence="1">Uncharacterized protein</fullName>
    </submittedName>
</protein>
<evidence type="ECO:0000313" key="1">
    <source>
        <dbReference type="EMBL" id="NHT78952.1"/>
    </source>
</evidence>